<proteinExistence type="predicted"/>
<gene>
    <name evidence="1" type="ORF">N7U62_04605</name>
</gene>
<name>A0ABT3CR13_9BACT</name>
<evidence type="ECO:0000313" key="2">
    <source>
        <dbReference type="Proteomes" id="UP001300692"/>
    </source>
</evidence>
<organism evidence="1 2">
    <name type="scientific">Reichenbachiella ulvae</name>
    <dbReference type="NCBI Taxonomy" id="2980104"/>
    <lineage>
        <taxon>Bacteria</taxon>
        <taxon>Pseudomonadati</taxon>
        <taxon>Bacteroidota</taxon>
        <taxon>Cytophagia</taxon>
        <taxon>Cytophagales</taxon>
        <taxon>Reichenbachiellaceae</taxon>
        <taxon>Reichenbachiella</taxon>
    </lineage>
</organism>
<protein>
    <submittedName>
        <fullName evidence="1">Uncharacterized protein</fullName>
    </submittedName>
</protein>
<evidence type="ECO:0000313" key="1">
    <source>
        <dbReference type="EMBL" id="MCV9385929.1"/>
    </source>
</evidence>
<dbReference type="RefSeq" id="WP_264136711.1">
    <property type="nucleotide sequence ID" value="NZ_JAOYOD010000001.1"/>
</dbReference>
<reference evidence="1 2" key="1">
    <citation type="submission" date="2022-10" db="EMBL/GenBank/DDBJ databases">
        <title>Comparative genomics and taxonomic characterization of three novel marine species of genus Reichenbachiella exhibiting antioxidant and polysaccharide degradation activities.</title>
        <authorList>
            <person name="Muhammad N."/>
            <person name="Lee Y.-J."/>
            <person name="Ko J."/>
            <person name="Kim S.-G."/>
        </authorList>
    </citation>
    <scope>NUCLEOTIDE SEQUENCE [LARGE SCALE GENOMIC DNA]</scope>
    <source>
        <strain evidence="1 2">ABR2-5</strain>
    </source>
</reference>
<sequence length="76" mass="8458">MGVSFGLKSNALRISGSEMVKKIILFERSEFMIFQCNELKFSNLICSPGGEPLDLFASFLGQAKNEEPARLESLNQ</sequence>
<comment type="caution">
    <text evidence="1">The sequence shown here is derived from an EMBL/GenBank/DDBJ whole genome shotgun (WGS) entry which is preliminary data.</text>
</comment>
<dbReference type="Proteomes" id="UP001300692">
    <property type="component" value="Unassembled WGS sequence"/>
</dbReference>
<accession>A0ABT3CR13</accession>
<keyword evidence="2" id="KW-1185">Reference proteome</keyword>
<dbReference type="EMBL" id="JAOYOD010000001">
    <property type="protein sequence ID" value="MCV9385929.1"/>
    <property type="molecule type" value="Genomic_DNA"/>
</dbReference>